<evidence type="ECO:0000313" key="2">
    <source>
        <dbReference type="Proteomes" id="UP001152622"/>
    </source>
</evidence>
<accession>A0A9Q1FU64</accession>
<sequence length="145" mass="15780">MAKGQGGLETIREENSGRGRVWEVRGPRARRHFFHFLTAATNWHAKPNNKRLKLLTGQSAGLGGLLEKASSSRAQSSAHPHRGFARRLFGRQLERAAIGPVARLTERVAPSATAGSDGVSPLEGGKVRKAAAAFERRLFCSRFPP</sequence>
<proteinExistence type="predicted"/>
<keyword evidence="2" id="KW-1185">Reference proteome</keyword>
<dbReference type="Proteomes" id="UP001152622">
    <property type="component" value="Chromosome 4"/>
</dbReference>
<dbReference type="EMBL" id="JAINUF010000004">
    <property type="protein sequence ID" value="KAJ8365757.1"/>
    <property type="molecule type" value="Genomic_DNA"/>
</dbReference>
<organism evidence="1 2">
    <name type="scientific">Synaphobranchus kaupii</name>
    <name type="common">Kaup's arrowtooth eel</name>
    <dbReference type="NCBI Taxonomy" id="118154"/>
    <lineage>
        <taxon>Eukaryota</taxon>
        <taxon>Metazoa</taxon>
        <taxon>Chordata</taxon>
        <taxon>Craniata</taxon>
        <taxon>Vertebrata</taxon>
        <taxon>Euteleostomi</taxon>
        <taxon>Actinopterygii</taxon>
        <taxon>Neopterygii</taxon>
        <taxon>Teleostei</taxon>
        <taxon>Anguilliformes</taxon>
        <taxon>Synaphobranchidae</taxon>
        <taxon>Synaphobranchus</taxon>
    </lineage>
</organism>
<evidence type="ECO:0000313" key="1">
    <source>
        <dbReference type="EMBL" id="KAJ8365757.1"/>
    </source>
</evidence>
<comment type="caution">
    <text evidence="1">The sequence shown here is derived from an EMBL/GenBank/DDBJ whole genome shotgun (WGS) entry which is preliminary data.</text>
</comment>
<reference evidence="1" key="1">
    <citation type="journal article" date="2023" name="Science">
        <title>Genome structures resolve the early diversification of teleost fishes.</title>
        <authorList>
            <person name="Parey E."/>
            <person name="Louis A."/>
            <person name="Montfort J."/>
            <person name="Bouchez O."/>
            <person name="Roques C."/>
            <person name="Iampietro C."/>
            <person name="Lluch J."/>
            <person name="Castinel A."/>
            <person name="Donnadieu C."/>
            <person name="Desvignes T."/>
            <person name="Floi Bucao C."/>
            <person name="Jouanno E."/>
            <person name="Wen M."/>
            <person name="Mejri S."/>
            <person name="Dirks R."/>
            <person name="Jansen H."/>
            <person name="Henkel C."/>
            <person name="Chen W.J."/>
            <person name="Zahm M."/>
            <person name="Cabau C."/>
            <person name="Klopp C."/>
            <person name="Thompson A.W."/>
            <person name="Robinson-Rechavi M."/>
            <person name="Braasch I."/>
            <person name="Lecointre G."/>
            <person name="Bobe J."/>
            <person name="Postlethwait J.H."/>
            <person name="Berthelot C."/>
            <person name="Roest Crollius H."/>
            <person name="Guiguen Y."/>
        </authorList>
    </citation>
    <scope>NUCLEOTIDE SEQUENCE</scope>
    <source>
        <strain evidence="1">WJC10195</strain>
    </source>
</reference>
<gene>
    <name evidence="1" type="ORF">SKAU_G00145880</name>
</gene>
<protein>
    <submittedName>
        <fullName evidence="1">Uncharacterized protein</fullName>
    </submittedName>
</protein>
<name>A0A9Q1FU64_SYNKA</name>
<dbReference type="AlphaFoldDB" id="A0A9Q1FU64"/>